<dbReference type="AlphaFoldDB" id="A0A6A6IAL9"/>
<accession>A0A6A6IAL9</accession>
<keyword evidence="2" id="KW-1185">Reference proteome</keyword>
<organism evidence="1 2">
    <name type="scientific">Trematosphaeria pertusa</name>
    <dbReference type="NCBI Taxonomy" id="390896"/>
    <lineage>
        <taxon>Eukaryota</taxon>
        <taxon>Fungi</taxon>
        <taxon>Dikarya</taxon>
        <taxon>Ascomycota</taxon>
        <taxon>Pezizomycotina</taxon>
        <taxon>Dothideomycetes</taxon>
        <taxon>Pleosporomycetidae</taxon>
        <taxon>Pleosporales</taxon>
        <taxon>Massarineae</taxon>
        <taxon>Trematosphaeriaceae</taxon>
        <taxon>Trematosphaeria</taxon>
    </lineage>
</organism>
<name>A0A6A6IAL9_9PLEO</name>
<reference evidence="1" key="1">
    <citation type="journal article" date="2020" name="Stud. Mycol.">
        <title>101 Dothideomycetes genomes: a test case for predicting lifestyles and emergence of pathogens.</title>
        <authorList>
            <person name="Haridas S."/>
            <person name="Albert R."/>
            <person name="Binder M."/>
            <person name="Bloem J."/>
            <person name="Labutti K."/>
            <person name="Salamov A."/>
            <person name="Andreopoulos B."/>
            <person name="Baker S."/>
            <person name="Barry K."/>
            <person name="Bills G."/>
            <person name="Bluhm B."/>
            <person name="Cannon C."/>
            <person name="Castanera R."/>
            <person name="Culley D."/>
            <person name="Daum C."/>
            <person name="Ezra D."/>
            <person name="Gonzalez J."/>
            <person name="Henrissat B."/>
            <person name="Kuo A."/>
            <person name="Liang C."/>
            <person name="Lipzen A."/>
            <person name="Lutzoni F."/>
            <person name="Magnuson J."/>
            <person name="Mondo S."/>
            <person name="Nolan M."/>
            <person name="Ohm R."/>
            <person name="Pangilinan J."/>
            <person name="Park H.-J."/>
            <person name="Ramirez L."/>
            <person name="Alfaro M."/>
            <person name="Sun H."/>
            <person name="Tritt A."/>
            <person name="Yoshinaga Y."/>
            <person name="Zwiers L.-H."/>
            <person name="Turgeon B."/>
            <person name="Goodwin S."/>
            <person name="Spatafora J."/>
            <person name="Crous P."/>
            <person name="Grigoriev I."/>
        </authorList>
    </citation>
    <scope>NUCLEOTIDE SEQUENCE</scope>
    <source>
        <strain evidence="1">CBS 122368</strain>
    </source>
</reference>
<dbReference type="RefSeq" id="XP_033682271.1">
    <property type="nucleotide sequence ID" value="XM_033833495.1"/>
</dbReference>
<protein>
    <submittedName>
        <fullName evidence="1">Uncharacterized protein</fullName>
    </submittedName>
</protein>
<evidence type="ECO:0000313" key="1">
    <source>
        <dbReference type="EMBL" id="KAF2247267.1"/>
    </source>
</evidence>
<dbReference type="Proteomes" id="UP000800094">
    <property type="component" value="Unassembled WGS sequence"/>
</dbReference>
<sequence>MPISTWLIVMTERMRKAPRYEAMVTLAENVKDIRIEDRECRSEKIAAQPASESNASTDSKEKRHRCIRYIAMLVRDLEPRGRQIFIGSTKENDGKYYAGAWRGWGESGEPFHKGEDGKLDHFNALLCLLRGLAEIAEKRIVEGKMDTYYKRDRLKKIISGAGFEVME</sequence>
<dbReference type="GeneID" id="54586825"/>
<dbReference type="EMBL" id="ML987197">
    <property type="protein sequence ID" value="KAF2247267.1"/>
    <property type="molecule type" value="Genomic_DNA"/>
</dbReference>
<gene>
    <name evidence="1" type="ORF">BU26DRAFT_566253</name>
</gene>
<evidence type="ECO:0000313" key="2">
    <source>
        <dbReference type="Proteomes" id="UP000800094"/>
    </source>
</evidence>
<proteinExistence type="predicted"/>